<dbReference type="Pfam" id="PF09860">
    <property type="entry name" value="DUF2087"/>
    <property type="match status" value="1"/>
</dbReference>
<dbReference type="AlphaFoldDB" id="A0A927N6W8"/>
<gene>
    <name evidence="2" type="ORF">HEB94_006443</name>
</gene>
<name>A0A927N6W8_9ACTN</name>
<evidence type="ECO:0000259" key="1">
    <source>
        <dbReference type="Pfam" id="PF09860"/>
    </source>
</evidence>
<accession>A0A927N6W8</accession>
<sequence>MGLEAATGGGLAMPPDADPETEKLFRAFVRDGRIVAMPAKYSRRRVLLDYVARLFEPGVRYPEKDVNDMLSLVYDDFAELRRFLVDEGFMTREYAVYWRSGGTVDI</sequence>
<dbReference type="EMBL" id="JADBEM010000001">
    <property type="protein sequence ID" value="MBE1609595.1"/>
    <property type="molecule type" value="Genomic_DNA"/>
</dbReference>
<evidence type="ECO:0000313" key="2">
    <source>
        <dbReference type="EMBL" id="MBE1609595.1"/>
    </source>
</evidence>
<evidence type="ECO:0000313" key="3">
    <source>
        <dbReference type="Proteomes" id="UP000638648"/>
    </source>
</evidence>
<organism evidence="2 3">
    <name type="scientific">Actinopolymorpha pittospori</name>
    <dbReference type="NCBI Taxonomy" id="648752"/>
    <lineage>
        <taxon>Bacteria</taxon>
        <taxon>Bacillati</taxon>
        <taxon>Actinomycetota</taxon>
        <taxon>Actinomycetes</taxon>
        <taxon>Propionibacteriales</taxon>
        <taxon>Actinopolymorphaceae</taxon>
        <taxon>Actinopolymorpha</taxon>
    </lineage>
</organism>
<comment type="caution">
    <text evidence="2">The sequence shown here is derived from an EMBL/GenBank/DDBJ whole genome shotgun (WGS) entry which is preliminary data.</text>
</comment>
<feature type="domain" description="DUF2087" evidence="1">
    <location>
        <begin position="33"/>
        <end position="99"/>
    </location>
</feature>
<protein>
    <recommendedName>
        <fullName evidence="1">DUF2087 domain-containing protein</fullName>
    </recommendedName>
</protein>
<reference evidence="2" key="1">
    <citation type="submission" date="2020-10" db="EMBL/GenBank/DDBJ databases">
        <title>Sequencing the genomes of 1000 actinobacteria strains.</title>
        <authorList>
            <person name="Klenk H.-P."/>
        </authorList>
    </citation>
    <scope>NUCLEOTIDE SEQUENCE</scope>
    <source>
        <strain evidence="2">DSM 45354</strain>
    </source>
</reference>
<dbReference type="InterPro" id="IPR018656">
    <property type="entry name" value="DUF2087"/>
</dbReference>
<dbReference type="RefSeq" id="WP_345482863.1">
    <property type="nucleotide sequence ID" value="NZ_BAABJL010000115.1"/>
</dbReference>
<proteinExistence type="predicted"/>
<dbReference type="Proteomes" id="UP000638648">
    <property type="component" value="Unassembled WGS sequence"/>
</dbReference>
<keyword evidence="3" id="KW-1185">Reference proteome</keyword>